<dbReference type="Pfam" id="PF09946">
    <property type="entry name" value="DUF2178"/>
    <property type="match status" value="1"/>
</dbReference>
<gene>
    <name evidence="2" type="ORF">GCM10009019_17300</name>
</gene>
<feature type="transmembrane region" description="Helical" evidence="1">
    <location>
        <begin position="16"/>
        <end position="34"/>
    </location>
</feature>
<dbReference type="RefSeq" id="WP_227260493.1">
    <property type="nucleotide sequence ID" value="NZ_BAAADU010000002.1"/>
</dbReference>
<comment type="caution">
    <text evidence="2">The sequence shown here is derived from an EMBL/GenBank/DDBJ whole genome shotgun (WGS) entry which is preliminary data.</text>
</comment>
<feature type="transmembrane region" description="Helical" evidence="1">
    <location>
        <begin position="112"/>
        <end position="133"/>
    </location>
</feature>
<keyword evidence="3" id="KW-1185">Reference proteome</keyword>
<accession>A0AAV3T2K0</accession>
<keyword evidence="1" id="KW-0812">Transmembrane</keyword>
<evidence type="ECO:0000313" key="2">
    <source>
        <dbReference type="EMBL" id="GAA0654263.1"/>
    </source>
</evidence>
<sequence>MSVSQTGFTRQTYERTVYAVVGVGIFGLLAGLLLDQQVAGTAVYLVGCWVGGAIAVLAPKFTDATLQDERDNDLHNHASGLTMRIAMLVGISVIPALYVLDAGGYVELTATVWGGVWVASALFLLYGVCFGVVQRRR</sequence>
<name>A0AAV3T2K0_9EURY</name>
<reference evidence="2 3" key="1">
    <citation type="journal article" date="2019" name="Int. J. Syst. Evol. Microbiol.">
        <title>The Global Catalogue of Microorganisms (GCM) 10K type strain sequencing project: providing services to taxonomists for standard genome sequencing and annotation.</title>
        <authorList>
            <consortium name="The Broad Institute Genomics Platform"/>
            <consortium name="The Broad Institute Genome Sequencing Center for Infectious Disease"/>
            <person name="Wu L."/>
            <person name="Ma J."/>
        </authorList>
    </citation>
    <scope>NUCLEOTIDE SEQUENCE [LARGE SCALE GENOMIC DNA]</scope>
    <source>
        <strain evidence="2 3">JCM 16327</strain>
    </source>
</reference>
<dbReference type="GeneID" id="68573592"/>
<organism evidence="2 3">
    <name type="scientific">Salarchaeum japonicum</name>
    <dbReference type="NCBI Taxonomy" id="555573"/>
    <lineage>
        <taxon>Archaea</taxon>
        <taxon>Methanobacteriati</taxon>
        <taxon>Methanobacteriota</taxon>
        <taxon>Stenosarchaea group</taxon>
        <taxon>Halobacteria</taxon>
        <taxon>Halobacteriales</taxon>
        <taxon>Halobacteriaceae</taxon>
    </lineage>
</organism>
<feature type="transmembrane region" description="Helical" evidence="1">
    <location>
        <begin position="40"/>
        <end position="61"/>
    </location>
</feature>
<evidence type="ECO:0000313" key="3">
    <source>
        <dbReference type="Proteomes" id="UP001500194"/>
    </source>
</evidence>
<protein>
    <recommendedName>
        <fullName evidence="4">DUF2178 domain-containing protein</fullName>
    </recommendedName>
</protein>
<dbReference type="Proteomes" id="UP001500194">
    <property type="component" value="Unassembled WGS sequence"/>
</dbReference>
<evidence type="ECO:0000256" key="1">
    <source>
        <dbReference type="SAM" id="Phobius"/>
    </source>
</evidence>
<dbReference type="EMBL" id="BAAADU010000002">
    <property type="protein sequence ID" value="GAA0654263.1"/>
    <property type="molecule type" value="Genomic_DNA"/>
</dbReference>
<keyword evidence="1" id="KW-1133">Transmembrane helix</keyword>
<dbReference type="InterPro" id="IPR019235">
    <property type="entry name" value="DUF2178_TM"/>
</dbReference>
<feature type="transmembrane region" description="Helical" evidence="1">
    <location>
        <begin position="81"/>
        <end position="100"/>
    </location>
</feature>
<evidence type="ECO:0008006" key="4">
    <source>
        <dbReference type="Google" id="ProtNLM"/>
    </source>
</evidence>
<keyword evidence="1" id="KW-0472">Membrane</keyword>
<dbReference type="AlphaFoldDB" id="A0AAV3T2K0"/>
<proteinExistence type="predicted"/>